<reference evidence="9 10" key="1">
    <citation type="journal article" date="2010" name="Stand. Genomic Sci.">
        <title>Complete genome sequence of Segniliparus rotundus type strain (CDC 1076).</title>
        <authorList>
            <person name="Sikorski J."/>
            <person name="Lapidus A."/>
            <person name="Copeland A."/>
            <person name="Misra M."/>
            <person name="Glavina Del Rio T."/>
            <person name="Nolan M."/>
            <person name="Lucas S."/>
            <person name="Chen F."/>
            <person name="Tice H."/>
            <person name="Cheng J.F."/>
            <person name="Jando M."/>
            <person name="Schneider S."/>
            <person name="Bruce D."/>
            <person name="Goodwin L."/>
            <person name="Pitluck S."/>
            <person name="Liolios K."/>
            <person name="Mikhailova N."/>
            <person name="Pati A."/>
            <person name="Ivanova N."/>
            <person name="Mavromatis K."/>
            <person name="Chen A."/>
            <person name="Palaniappan K."/>
            <person name="Chertkov O."/>
            <person name="Land M."/>
            <person name="Hauser L."/>
            <person name="Chang Y.J."/>
            <person name="Jeffries C.D."/>
            <person name="Brettin T."/>
            <person name="Detter J.C."/>
            <person name="Han C."/>
            <person name="Rohde M."/>
            <person name="Goker M."/>
            <person name="Bristow J."/>
            <person name="Eisen J.A."/>
            <person name="Markowitz V."/>
            <person name="Hugenholtz P."/>
            <person name="Kyrpides N.C."/>
            <person name="Klenk H.P."/>
        </authorList>
    </citation>
    <scope>NUCLEOTIDE SEQUENCE [LARGE SCALE GENOMIC DNA]</scope>
    <source>
        <strain evidence="10">ATCC BAA-972 / CDC 1076 / CIP 108378 / DSM 44985 / JCM 13578</strain>
    </source>
</reference>
<evidence type="ECO:0000256" key="7">
    <source>
        <dbReference type="ARBA" id="ARBA00035034"/>
    </source>
</evidence>
<dbReference type="PANTHER" id="PTHR39479">
    <property type="match status" value="1"/>
</dbReference>
<dbReference type="Gene3D" id="3.10.180.80">
    <property type="entry name" value="Uncharacterised protein PF07063, DUF1338"/>
    <property type="match status" value="1"/>
</dbReference>
<protein>
    <recommendedName>
        <fullName evidence="7">2-oxoadipate dioxygenase/decarboxylase</fullName>
        <ecNumber evidence="6">1.13.11.93</ecNumber>
    </recommendedName>
    <alternativeName>
        <fullName evidence="8">2-hydroxyglutarate synthase</fullName>
    </alternativeName>
</protein>
<proteinExistence type="inferred from homology"/>
<evidence type="ECO:0000256" key="4">
    <source>
        <dbReference type="ARBA" id="ARBA00023004"/>
    </source>
</evidence>
<keyword evidence="4" id="KW-0408">Iron</keyword>
<dbReference type="Pfam" id="PF07063">
    <property type="entry name" value="HGLS"/>
    <property type="match status" value="1"/>
</dbReference>
<dbReference type="HOGENOM" id="CLU_026640_0_0_11"/>
<evidence type="ECO:0000256" key="1">
    <source>
        <dbReference type="ARBA" id="ARBA00001954"/>
    </source>
</evidence>
<dbReference type="SMART" id="SM01150">
    <property type="entry name" value="DUF1338"/>
    <property type="match status" value="1"/>
</dbReference>
<evidence type="ECO:0000313" key="10">
    <source>
        <dbReference type="Proteomes" id="UP000002247"/>
    </source>
</evidence>
<dbReference type="InterPro" id="IPR047869">
    <property type="entry name" value="YdcJ_bac-like"/>
</dbReference>
<dbReference type="InterPro" id="IPR009770">
    <property type="entry name" value="HGLS"/>
</dbReference>
<evidence type="ECO:0000256" key="2">
    <source>
        <dbReference type="ARBA" id="ARBA00022964"/>
    </source>
</evidence>
<dbReference type="eggNOG" id="COG5383">
    <property type="taxonomic scope" value="Bacteria"/>
</dbReference>
<evidence type="ECO:0000256" key="8">
    <source>
        <dbReference type="ARBA" id="ARBA00035045"/>
    </source>
</evidence>
<evidence type="ECO:0000256" key="6">
    <source>
        <dbReference type="ARBA" id="ARBA00035023"/>
    </source>
</evidence>
<dbReference type="PANTHER" id="PTHR39479:SF2">
    <property type="entry name" value="2-OXOADIPATE DIOXYGENASE_DECARBOXYLASE"/>
    <property type="match status" value="1"/>
</dbReference>
<dbReference type="Proteomes" id="UP000002247">
    <property type="component" value="Chromosome"/>
</dbReference>
<dbReference type="KEGG" id="srt:Srot_1936"/>
<keyword evidence="10" id="KW-1185">Reference proteome</keyword>
<dbReference type="GO" id="GO:0051213">
    <property type="term" value="F:dioxygenase activity"/>
    <property type="evidence" value="ECO:0007669"/>
    <property type="project" value="UniProtKB-KW"/>
</dbReference>
<organism evidence="9 10">
    <name type="scientific">Segniliparus rotundus (strain ATCC BAA-972 / CDC 1076 / CIP 108378 / DSM 44985 / JCM 13578)</name>
    <dbReference type="NCBI Taxonomy" id="640132"/>
    <lineage>
        <taxon>Bacteria</taxon>
        <taxon>Bacillati</taxon>
        <taxon>Actinomycetota</taxon>
        <taxon>Actinomycetes</taxon>
        <taxon>Mycobacteriales</taxon>
        <taxon>Segniliparaceae</taxon>
        <taxon>Segniliparus</taxon>
    </lineage>
</organism>
<comment type="similarity">
    <text evidence="5">Belongs to the 2-oxoadipate dioxygenase/decarboxylase family.</text>
</comment>
<sequence>MVARHALRARFAERLSAHYSVEVPAYTTLVDVTEQVNQDYCGTAPSRERVGAERHGAIRVGTPEELAQVCRIFAGFGMFPVGFYDLRDAKPTPVPVVSTAFRPTSPAELERNPFRVFTSMLAVRDPAFFNDDLRPRLEAFLARRQLFPPRLLELADRAAQDDGLPPEAAEEFVLLAAKAFALSPEPIDGPWYRELEAVSAVAADIGGVTSTHINHLTPRVLDIDELYRRLAALGLKMIDEIQGPPRWPGPDVLLRQTSFRALDEPRSFREADGTIRPGSLRVRFGEVEARGVALTKAGRERYDQALAAADALRAAEGITGQQAAARVWPDFFPMTEAALAEQGLGFFTYTADNKGGVRAAPILYEDFLPRSAAGIFQSNVDEEADTPPRPPQADYDQDWLSGALGHEILDPDALYRAQEHASRADAARKLGLAPDQIGRTL</sequence>
<dbReference type="OrthoDB" id="4394119at2"/>
<gene>
    <name evidence="9" type="ordered locus">Srot_1936</name>
</gene>
<evidence type="ECO:0000256" key="3">
    <source>
        <dbReference type="ARBA" id="ARBA00023002"/>
    </source>
</evidence>
<dbReference type="EC" id="1.13.11.93" evidence="6"/>
<evidence type="ECO:0000256" key="5">
    <source>
        <dbReference type="ARBA" id="ARBA00035013"/>
    </source>
</evidence>
<evidence type="ECO:0000313" key="9">
    <source>
        <dbReference type="EMBL" id="ADG98394.1"/>
    </source>
</evidence>
<keyword evidence="3" id="KW-0560">Oxidoreductase</keyword>
<dbReference type="RefSeq" id="WP_013138847.1">
    <property type="nucleotide sequence ID" value="NC_014168.1"/>
</dbReference>
<comment type="cofactor">
    <cofactor evidence="1">
        <name>Fe(2+)</name>
        <dbReference type="ChEBI" id="CHEBI:29033"/>
    </cofactor>
</comment>
<name>D6Z8W4_SEGRD</name>
<dbReference type="AlphaFoldDB" id="D6Z8W4"/>
<keyword evidence="2" id="KW-0223">Dioxygenase</keyword>
<dbReference type="STRING" id="640132.Srot_1936"/>
<dbReference type="CDD" id="cd16348">
    <property type="entry name" value="VOC_YdcJ_like"/>
    <property type="match status" value="1"/>
</dbReference>
<accession>D6Z8W4</accession>
<dbReference type="EMBL" id="CP001958">
    <property type="protein sequence ID" value="ADG98394.1"/>
    <property type="molecule type" value="Genomic_DNA"/>
</dbReference>